<evidence type="ECO:0000256" key="1">
    <source>
        <dbReference type="SAM" id="Phobius"/>
    </source>
</evidence>
<name>A0A1N7CZW7_9EURY</name>
<keyword evidence="1" id="KW-0472">Membrane</keyword>
<dbReference type="AlphaFoldDB" id="A0A1N7CZW7"/>
<keyword evidence="1" id="KW-0812">Transmembrane</keyword>
<keyword evidence="1" id="KW-1133">Transmembrane helix</keyword>
<sequence>MLSLFVGLFAIGFGILSIIRPQLLFNLRHPVSVTPESSLNETGVFLYRVGGVFSILVGLWVISAWGQPLRMGFL</sequence>
<dbReference type="Pfam" id="PF19701">
    <property type="entry name" value="DUF6199"/>
    <property type="match status" value="1"/>
</dbReference>
<dbReference type="InterPro" id="IPR045679">
    <property type="entry name" value="DUF6199"/>
</dbReference>
<proteinExistence type="predicted"/>
<organism evidence="3 4">
    <name type="scientific">Haladaptatus litoreus</name>
    <dbReference type="NCBI Taxonomy" id="553468"/>
    <lineage>
        <taxon>Archaea</taxon>
        <taxon>Methanobacteriati</taxon>
        <taxon>Methanobacteriota</taxon>
        <taxon>Stenosarchaea group</taxon>
        <taxon>Halobacteria</taxon>
        <taxon>Halobacteriales</taxon>
        <taxon>Haladaptataceae</taxon>
        <taxon>Haladaptatus</taxon>
    </lineage>
</organism>
<gene>
    <name evidence="3" type="ORF">SAMN05421858_3366</name>
</gene>
<dbReference type="EMBL" id="FTNO01000003">
    <property type="protein sequence ID" value="SIR69057.1"/>
    <property type="molecule type" value="Genomic_DNA"/>
</dbReference>
<protein>
    <recommendedName>
        <fullName evidence="2">DUF6199 domain-containing protein</fullName>
    </recommendedName>
</protein>
<evidence type="ECO:0000259" key="2">
    <source>
        <dbReference type="Pfam" id="PF19701"/>
    </source>
</evidence>
<feature type="transmembrane region" description="Helical" evidence="1">
    <location>
        <begin position="45"/>
        <end position="65"/>
    </location>
</feature>
<feature type="domain" description="DUF6199" evidence="2">
    <location>
        <begin position="6"/>
        <end position="63"/>
    </location>
</feature>
<keyword evidence="4" id="KW-1185">Reference proteome</keyword>
<dbReference type="Proteomes" id="UP000186914">
    <property type="component" value="Unassembled WGS sequence"/>
</dbReference>
<reference evidence="4" key="1">
    <citation type="submission" date="2017-01" db="EMBL/GenBank/DDBJ databases">
        <authorList>
            <person name="Varghese N."/>
            <person name="Submissions S."/>
        </authorList>
    </citation>
    <scope>NUCLEOTIDE SEQUENCE [LARGE SCALE GENOMIC DNA]</scope>
    <source>
        <strain evidence="4">CGMCC 1.7737</strain>
    </source>
</reference>
<accession>A0A1N7CZW7</accession>
<evidence type="ECO:0000313" key="4">
    <source>
        <dbReference type="Proteomes" id="UP000186914"/>
    </source>
</evidence>
<evidence type="ECO:0000313" key="3">
    <source>
        <dbReference type="EMBL" id="SIR69057.1"/>
    </source>
</evidence>